<dbReference type="InterPro" id="IPR002372">
    <property type="entry name" value="PQQ_rpt_dom"/>
</dbReference>
<dbReference type="SMART" id="SM00564">
    <property type="entry name" value="PQQ"/>
    <property type="match status" value="2"/>
</dbReference>
<evidence type="ECO:0000313" key="3">
    <source>
        <dbReference type="EMBL" id="MBB6675562.1"/>
    </source>
</evidence>
<reference evidence="3 4" key="1">
    <citation type="submission" date="2020-08" db="EMBL/GenBank/DDBJ databases">
        <title>Cohnella phylogeny.</title>
        <authorList>
            <person name="Dunlap C."/>
        </authorList>
    </citation>
    <scope>NUCLEOTIDE SEQUENCE [LARGE SCALE GENOMIC DNA]</scope>
    <source>
        <strain evidence="3 4">DSM 28246</strain>
    </source>
</reference>
<dbReference type="Gene3D" id="2.130.10.10">
    <property type="entry name" value="YVTN repeat-like/Quinoprotein amine dehydrogenase"/>
    <property type="match status" value="1"/>
</dbReference>
<dbReference type="SUPFAM" id="SSF50998">
    <property type="entry name" value="Quinoprotein alcohol dehydrogenase-like"/>
    <property type="match status" value="1"/>
</dbReference>
<dbReference type="AlphaFoldDB" id="A0A7X0VIU1"/>
<feature type="domain" description="Pyrrolo-quinoline quinone repeat" evidence="2">
    <location>
        <begin position="476"/>
        <end position="646"/>
    </location>
</feature>
<proteinExistence type="predicted"/>
<dbReference type="Pfam" id="PF13360">
    <property type="entry name" value="PQQ_2"/>
    <property type="match status" value="1"/>
</dbReference>
<dbReference type="InterPro" id="IPR015943">
    <property type="entry name" value="WD40/YVTN_repeat-like_dom_sf"/>
</dbReference>
<gene>
    <name evidence="3" type="ORF">H7C19_33365</name>
</gene>
<accession>A0A7X0VIU1</accession>
<name>A0A7X0VIU1_9BACL</name>
<dbReference type="InterPro" id="IPR018391">
    <property type="entry name" value="PQQ_b-propeller_rpt"/>
</dbReference>
<dbReference type="EMBL" id="JACJVP010000080">
    <property type="protein sequence ID" value="MBB6675562.1"/>
    <property type="molecule type" value="Genomic_DNA"/>
</dbReference>
<dbReference type="PROSITE" id="PS51257">
    <property type="entry name" value="PROKAR_LIPOPROTEIN"/>
    <property type="match status" value="1"/>
</dbReference>
<evidence type="ECO:0000256" key="1">
    <source>
        <dbReference type="SAM" id="MobiDB-lite"/>
    </source>
</evidence>
<keyword evidence="4" id="KW-1185">Reference proteome</keyword>
<sequence>MLGKPNRWIPFLLTGGAVLLLLACCENAGSSGMPVRPSSSAAPSVSSAEPSPTPVPALSGLTADALGARFRAAWTPDQAVAALGQPSRVQETYLYRADRLVKVDQWTFEVGTSRLELLWSQEENAQLWDAVFYDRDAEGNMRTYVPAQGAQKEASSSDENVLARQEGLRIGQKLKAVVPTAGYDLRADTQPIYNYMAIAGRSVSLVALTRHLAEIDDDGFKTWIPIWYLTKEAERAREIAPRLMEVAGENAAAEWYPEAGDSVVELTHGARVIAVQAYADWYGVAMPDSESGAGYGLLWMRADQLRQVQPSFSPFDNAVPVAADEAAAFVRSTLGIGVKQSRARQLLGKPQTVERSANIAMPGKLKTLETWRYESDRSLLELTWSEDGALRNERFLDRTGAWDFGNLDWAGLPEGQVPLIKKLNASDRRPPFVRTQAASTIWRANLALPYNYLIGEAGATLLVAGEDGGFSGMHEDSRLYGIDRDTGRLVWQHSFGYEEHLYALSGDRRTIVFGKRTGEGADITRSTYRLFALDTANGKQRWSRELKLEGAVGDLRLAAAGSAFGLSYTRTEGMDASKTVTTHLEVRDQRRGNRLWRKTWDGEGALVLQDGKLPYLLMGNGGTDSLLGAGLTAYRPKDGRKVWQLEERTSIDASFDAVVQSDTRYKETLPKGYWTRSVDHLALADPGNGKSILTLEPPPQSRLTILNERYALMA</sequence>
<evidence type="ECO:0000313" key="4">
    <source>
        <dbReference type="Proteomes" id="UP000547209"/>
    </source>
</evidence>
<protein>
    <submittedName>
        <fullName evidence="3">PQQ-binding-like beta-propeller repeat protein</fullName>
    </submittedName>
</protein>
<dbReference type="Proteomes" id="UP000547209">
    <property type="component" value="Unassembled WGS sequence"/>
</dbReference>
<comment type="caution">
    <text evidence="3">The sequence shown here is derived from an EMBL/GenBank/DDBJ whole genome shotgun (WGS) entry which is preliminary data.</text>
</comment>
<evidence type="ECO:0000259" key="2">
    <source>
        <dbReference type="Pfam" id="PF13360"/>
    </source>
</evidence>
<dbReference type="InterPro" id="IPR011047">
    <property type="entry name" value="Quinoprotein_ADH-like_sf"/>
</dbReference>
<feature type="region of interest" description="Disordered" evidence="1">
    <location>
        <begin position="33"/>
        <end position="58"/>
    </location>
</feature>
<organism evidence="3 4">
    <name type="scientific">Cohnella nanjingensis</name>
    <dbReference type="NCBI Taxonomy" id="1387779"/>
    <lineage>
        <taxon>Bacteria</taxon>
        <taxon>Bacillati</taxon>
        <taxon>Bacillota</taxon>
        <taxon>Bacilli</taxon>
        <taxon>Bacillales</taxon>
        <taxon>Paenibacillaceae</taxon>
        <taxon>Cohnella</taxon>
    </lineage>
</organism>
<feature type="non-terminal residue" evidence="3">
    <location>
        <position position="714"/>
    </location>
</feature>
<feature type="compositionally biased region" description="Low complexity" evidence="1">
    <location>
        <begin position="34"/>
        <end position="50"/>
    </location>
</feature>